<evidence type="ECO:0000256" key="5">
    <source>
        <dbReference type="ARBA" id="ARBA00032829"/>
    </source>
</evidence>
<dbReference type="EMBL" id="MVBO01000042">
    <property type="protein sequence ID" value="OZJ04398.1"/>
    <property type="molecule type" value="Genomic_DNA"/>
</dbReference>
<reference evidence="8 9" key="1">
    <citation type="journal article" date="2017" name="Mycologia">
        <title>Bifiguratus adelaidae, gen. et sp. nov., a new member of Mucoromycotina in endophytic and soil-dwelling habitats.</title>
        <authorList>
            <person name="Torres-Cruz T.J."/>
            <person name="Billingsley Tobias T.L."/>
            <person name="Almatruk M."/>
            <person name="Hesse C."/>
            <person name="Kuske C.R."/>
            <person name="Desiro A."/>
            <person name="Benucci G.M."/>
            <person name="Bonito G."/>
            <person name="Stajich J.E."/>
            <person name="Dunlap C."/>
            <person name="Arnold A.E."/>
            <person name="Porras-Alfaro A."/>
        </authorList>
    </citation>
    <scope>NUCLEOTIDE SEQUENCE [LARGE SCALE GENOMIC DNA]</scope>
    <source>
        <strain evidence="8 9">AZ0501</strain>
    </source>
</reference>
<comment type="similarity">
    <text evidence="1">Belongs to the peptidase S9C family.</text>
</comment>
<keyword evidence="4" id="KW-0378">Hydrolase</keyword>
<evidence type="ECO:0000256" key="1">
    <source>
        <dbReference type="ARBA" id="ARBA00010040"/>
    </source>
</evidence>
<dbReference type="Pfam" id="PF00326">
    <property type="entry name" value="Peptidase_S9"/>
    <property type="match status" value="1"/>
</dbReference>
<dbReference type="Proteomes" id="UP000242875">
    <property type="component" value="Unassembled WGS sequence"/>
</dbReference>
<evidence type="ECO:0000256" key="2">
    <source>
        <dbReference type="ARBA" id="ARBA00022670"/>
    </source>
</evidence>
<dbReference type="InterPro" id="IPR011042">
    <property type="entry name" value="6-blade_b-propeller_TolB-like"/>
</dbReference>
<dbReference type="FunFam" id="3.40.50.1820:FF:000028">
    <property type="entry name" value="S9 family peptidase"/>
    <property type="match status" value="1"/>
</dbReference>
<feature type="domain" description="Peptidase S9 prolyl oligopeptidase catalytic" evidence="7">
    <location>
        <begin position="483"/>
        <end position="694"/>
    </location>
</feature>
<sequence>MSAEQEISGGFSPRDLVSLGRPGLVVTSPNGKYAAFTMSTYNEEENKSSRNLYLVDLQTSEIKALTEASFEIKQDSPLFLSDSAIAYFQNIPAKEGEEAGPSQVFVKDLRSTKDAYPITQVPVEIGNLKYNAKAKLLAFSAAVYEDGTLEGAKERDAEEKKRKDSALVYDELLFRHWDTFTLQKKQNIFVISLQEGSDGTWSTAGKEVNIMANLDLESPVLPFGDSEDFDIAPDGSEIAFVSKAPGNDKGWSTAQHIYLAKIKKSDGVIEVESTKPNAINDDIKAASSHPTYSQDGTKIAYLQMYVPQYEADRNRVILYDRSTGERQVLTDSWDRSPSSIAFAEDDSSIFVVAEDYGRSKIFQITLSNGNVVPLTEHHTASSVNVVPGQTLVFNMNSMTSPSDVFALDLSKTNVAPRRITDLHKDLKADLHLPEPEEFSFQGAKTTVHGWIIKPYHYEEGSTKKYPLAFLIHGGPQGNWGDSWSTRWNPSVFAGAGFAVVAINPTGSTGYGQAFTDAIRKNWGGAPYQDLMKGLDHVLETYDFIDKERVAGLGASYGGYMINWMNGQAGGRRFRCFVNHDGVFNTQNTFWATEELYFPEHEFGGTPFNPVARFIYEHWSPSNYVRRWKTPTLVVHGGKDYRLVDSEGFSTFTALRRQGVPARLVYFPDENHWVIQPANSLKWHKEVLEWITYWTSEDAPKAAQDSESDSEENISEGWEKVPGLDSDVFKDFTTDVKRLIMQGPM</sequence>
<dbReference type="SUPFAM" id="SSF82171">
    <property type="entry name" value="DPP6 N-terminal domain-like"/>
    <property type="match status" value="1"/>
</dbReference>
<gene>
    <name evidence="8" type="ORF">BZG36_02415</name>
</gene>
<proteinExistence type="inferred from homology"/>
<dbReference type="PANTHER" id="PTHR42776:SF13">
    <property type="entry name" value="DIPEPTIDYL-PEPTIDASE 5"/>
    <property type="match status" value="1"/>
</dbReference>
<evidence type="ECO:0000256" key="6">
    <source>
        <dbReference type="SAM" id="MobiDB-lite"/>
    </source>
</evidence>
<dbReference type="Gene3D" id="3.40.50.1820">
    <property type="entry name" value="alpha/beta hydrolase"/>
    <property type="match status" value="1"/>
</dbReference>
<name>A0A261Y1E8_9FUNG</name>
<keyword evidence="9" id="KW-1185">Reference proteome</keyword>
<comment type="caution">
    <text evidence="8">The sequence shown here is derived from an EMBL/GenBank/DDBJ whole genome shotgun (WGS) entry which is preliminary data.</text>
</comment>
<dbReference type="AlphaFoldDB" id="A0A261Y1E8"/>
<evidence type="ECO:0000256" key="3">
    <source>
        <dbReference type="ARBA" id="ARBA00022729"/>
    </source>
</evidence>
<dbReference type="InterPro" id="IPR029058">
    <property type="entry name" value="AB_hydrolase_fold"/>
</dbReference>
<dbReference type="PANTHER" id="PTHR42776">
    <property type="entry name" value="SERINE PEPTIDASE S9 FAMILY MEMBER"/>
    <property type="match status" value="1"/>
</dbReference>
<evidence type="ECO:0000256" key="4">
    <source>
        <dbReference type="ARBA" id="ARBA00022801"/>
    </source>
</evidence>
<dbReference type="OrthoDB" id="416344at2759"/>
<evidence type="ECO:0000313" key="9">
    <source>
        <dbReference type="Proteomes" id="UP000242875"/>
    </source>
</evidence>
<dbReference type="Gene3D" id="2.120.10.30">
    <property type="entry name" value="TolB, C-terminal domain"/>
    <property type="match status" value="2"/>
</dbReference>
<dbReference type="GO" id="GO:0006508">
    <property type="term" value="P:proteolysis"/>
    <property type="evidence" value="ECO:0007669"/>
    <property type="project" value="UniProtKB-KW"/>
</dbReference>
<organism evidence="8 9">
    <name type="scientific">Bifiguratus adelaidae</name>
    <dbReference type="NCBI Taxonomy" id="1938954"/>
    <lineage>
        <taxon>Eukaryota</taxon>
        <taxon>Fungi</taxon>
        <taxon>Fungi incertae sedis</taxon>
        <taxon>Mucoromycota</taxon>
        <taxon>Mucoromycotina</taxon>
        <taxon>Endogonomycetes</taxon>
        <taxon>Endogonales</taxon>
        <taxon>Endogonales incertae sedis</taxon>
        <taxon>Bifiguratus</taxon>
    </lineage>
</organism>
<keyword evidence="2" id="KW-0645">Protease</keyword>
<evidence type="ECO:0000259" key="7">
    <source>
        <dbReference type="Pfam" id="PF00326"/>
    </source>
</evidence>
<keyword evidence="3" id="KW-0732">Signal</keyword>
<accession>A0A261Y1E8</accession>
<protein>
    <recommendedName>
        <fullName evidence="5">Dipeptidyl-peptidase V</fullName>
    </recommendedName>
</protein>
<evidence type="ECO:0000313" key="8">
    <source>
        <dbReference type="EMBL" id="OZJ04398.1"/>
    </source>
</evidence>
<dbReference type="InterPro" id="IPR001375">
    <property type="entry name" value="Peptidase_S9_cat"/>
</dbReference>
<dbReference type="SUPFAM" id="SSF53474">
    <property type="entry name" value="alpha/beta-Hydrolases"/>
    <property type="match status" value="1"/>
</dbReference>
<feature type="region of interest" description="Disordered" evidence="6">
    <location>
        <begin position="700"/>
        <end position="721"/>
    </location>
</feature>
<dbReference type="GO" id="GO:0004252">
    <property type="term" value="F:serine-type endopeptidase activity"/>
    <property type="evidence" value="ECO:0007669"/>
    <property type="project" value="TreeGrafter"/>
</dbReference>